<comment type="caution">
    <text evidence="3">The sequence shown here is derived from an EMBL/GenBank/DDBJ whole genome shotgun (WGS) entry which is preliminary data.</text>
</comment>
<dbReference type="EMBL" id="BAABBB010000009">
    <property type="protein sequence ID" value="GAA3531295.1"/>
    <property type="molecule type" value="Genomic_DNA"/>
</dbReference>
<evidence type="ECO:0000259" key="2">
    <source>
        <dbReference type="Pfam" id="PF16640"/>
    </source>
</evidence>
<accession>A0ABP6VD07</accession>
<dbReference type="Pfam" id="PF16640">
    <property type="entry name" value="Big_3_5"/>
    <property type="match status" value="1"/>
</dbReference>
<name>A0ABP6VD07_9ACTN</name>
<dbReference type="RefSeq" id="WP_218232903.1">
    <property type="nucleotide sequence ID" value="NZ_BAABBB010000009.1"/>
</dbReference>
<evidence type="ECO:0000313" key="3">
    <source>
        <dbReference type="EMBL" id="GAA3531295.1"/>
    </source>
</evidence>
<proteinExistence type="predicted"/>
<keyword evidence="4" id="KW-1185">Reference proteome</keyword>
<dbReference type="InterPro" id="IPR032109">
    <property type="entry name" value="Big_3_5"/>
</dbReference>
<feature type="chain" id="PRO_5047045454" description="Bacterial Ig-like domain-containing protein" evidence="1">
    <location>
        <begin position="33"/>
        <end position="340"/>
    </location>
</feature>
<evidence type="ECO:0000313" key="4">
    <source>
        <dbReference type="Proteomes" id="UP001500301"/>
    </source>
</evidence>
<gene>
    <name evidence="3" type="ORF">GCM10022263_19890</name>
</gene>
<feature type="signal peptide" evidence="1">
    <location>
        <begin position="1"/>
        <end position="32"/>
    </location>
</feature>
<sequence length="340" mass="34839">MTPQNRKRKSLLALGASLLTASLLALASPAQAAGEWQDGSSESDTILDCWTGQPSTGVTANVGWWSPTGEVPKVGEPFLLHGYIGLVGLPCSSGVAVVPEMVFDETAFGYPDEPVKWGINAIDDPTPTFSTDPVELTRGPNNGIAIASVNGQAITLKRGQIFEFQVPVVAKRALKGTATPAPSCYERTAGIAPCPVATSGDHLQVAFQVAGHGGNKTFVTPYVPLFAAGADGGAGGGGGGGQLGKVPSTTGATYKVSARKAGRATVTVRAASAPTGQVVVRDLARNGRVVARGTLTAGHHGVLRLKVAKLGKGKHRLVAEYTGSTGVQPSSAAVQKLRLK</sequence>
<protein>
    <recommendedName>
        <fullName evidence="2">Bacterial Ig-like domain-containing protein</fullName>
    </recommendedName>
</protein>
<evidence type="ECO:0000256" key="1">
    <source>
        <dbReference type="SAM" id="SignalP"/>
    </source>
</evidence>
<reference evidence="4" key="1">
    <citation type="journal article" date="2019" name="Int. J. Syst. Evol. Microbiol.">
        <title>The Global Catalogue of Microorganisms (GCM) 10K type strain sequencing project: providing services to taxonomists for standard genome sequencing and annotation.</title>
        <authorList>
            <consortium name="The Broad Institute Genomics Platform"/>
            <consortium name="The Broad Institute Genome Sequencing Center for Infectious Disease"/>
            <person name="Wu L."/>
            <person name="Ma J."/>
        </authorList>
    </citation>
    <scope>NUCLEOTIDE SEQUENCE [LARGE SCALE GENOMIC DNA]</scope>
    <source>
        <strain evidence="4">JCM 17460</strain>
    </source>
</reference>
<dbReference type="Proteomes" id="UP001500301">
    <property type="component" value="Unassembled WGS sequence"/>
</dbReference>
<feature type="domain" description="Bacterial Ig-like" evidence="2">
    <location>
        <begin position="256"/>
        <end position="335"/>
    </location>
</feature>
<keyword evidence="1" id="KW-0732">Signal</keyword>
<organism evidence="3 4">
    <name type="scientific">Nocardioides daeguensis</name>
    <dbReference type="NCBI Taxonomy" id="908359"/>
    <lineage>
        <taxon>Bacteria</taxon>
        <taxon>Bacillati</taxon>
        <taxon>Actinomycetota</taxon>
        <taxon>Actinomycetes</taxon>
        <taxon>Propionibacteriales</taxon>
        <taxon>Nocardioidaceae</taxon>
        <taxon>Nocardioides</taxon>
    </lineage>
</organism>